<dbReference type="InterPro" id="IPR002464">
    <property type="entry name" value="DNA/RNA_helicase_DEAH_CS"/>
</dbReference>
<dbReference type="InterPro" id="IPR011545">
    <property type="entry name" value="DEAD/DEAH_box_helicase_dom"/>
</dbReference>
<dbReference type="AlphaFoldDB" id="A0A6F9DBI7"/>
<feature type="domain" description="Helicase ATP-binding" evidence="10">
    <location>
        <begin position="263"/>
        <end position="429"/>
    </location>
</feature>
<dbReference type="EMBL" id="LR784514">
    <property type="protein sequence ID" value="CAB3237894.1"/>
    <property type="molecule type" value="mRNA"/>
</dbReference>
<feature type="region of interest" description="Disordered" evidence="9">
    <location>
        <begin position="116"/>
        <end position="194"/>
    </location>
</feature>
<dbReference type="Pfam" id="PF21010">
    <property type="entry name" value="HA2_C"/>
    <property type="match status" value="1"/>
</dbReference>
<evidence type="ECO:0000313" key="12">
    <source>
        <dbReference type="EMBL" id="CAB3237894.1"/>
    </source>
</evidence>
<accession>A0A6F9DBI7</accession>
<dbReference type="GO" id="GO:0016787">
    <property type="term" value="F:hydrolase activity"/>
    <property type="evidence" value="ECO:0007669"/>
    <property type="project" value="UniProtKB-KW"/>
</dbReference>
<dbReference type="PROSITE" id="PS00690">
    <property type="entry name" value="DEAH_ATP_HELICASE"/>
    <property type="match status" value="1"/>
</dbReference>
<keyword evidence="7" id="KW-0067">ATP-binding</keyword>
<dbReference type="GO" id="GO:0005524">
    <property type="term" value="F:ATP binding"/>
    <property type="evidence" value="ECO:0007669"/>
    <property type="project" value="UniProtKB-KW"/>
</dbReference>
<feature type="compositionally biased region" description="Basic residues" evidence="9">
    <location>
        <begin position="134"/>
        <end position="144"/>
    </location>
</feature>
<proteinExistence type="evidence at transcript level"/>
<dbReference type="Pfam" id="PF04408">
    <property type="entry name" value="WHD_HA2"/>
    <property type="match status" value="1"/>
</dbReference>
<dbReference type="InterPro" id="IPR001650">
    <property type="entry name" value="Helicase_C-like"/>
</dbReference>
<dbReference type="SMART" id="SM00487">
    <property type="entry name" value="DEXDc"/>
    <property type="match status" value="1"/>
</dbReference>
<comment type="similarity">
    <text evidence="1">Belongs to the DEAD box helicase family. DEAH subfamily.</text>
</comment>
<evidence type="ECO:0000259" key="11">
    <source>
        <dbReference type="PROSITE" id="PS51194"/>
    </source>
</evidence>
<evidence type="ECO:0000256" key="7">
    <source>
        <dbReference type="ARBA" id="ARBA00022840"/>
    </source>
</evidence>
<evidence type="ECO:0000256" key="1">
    <source>
        <dbReference type="ARBA" id="ARBA00008792"/>
    </source>
</evidence>
<dbReference type="InterPro" id="IPR011709">
    <property type="entry name" value="DEAD-box_helicase_OB_fold"/>
</dbReference>
<keyword evidence="6 12" id="KW-0347">Helicase</keyword>
<feature type="region of interest" description="Disordered" evidence="9">
    <location>
        <begin position="1"/>
        <end position="72"/>
    </location>
</feature>
<feature type="compositionally biased region" description="Acidic residues" evidence="9">
    <location>
        <begin position="170"/>
        <end position="185"/>
    </location>
</feature>
<feature type="domain" description="Helicase C-terminal" evidence="11">
    <location>
        <begin position="535"/>
        <end position="708"/>
    </location>
</feature>
<feature type="compositionally biased region" description="Polar residues" evidence="9">
    <location>
        <begin position="116"/>
        <end position="126"/>
    </location>
</feature>
<dbReference type="GO" id="GO:0003724">
    <property type="term" value="F:RNA helicase activity"/>
    <property type="evidence" value="ECO:0007669"/>
    <property type="project" value="UniProtKB-EC"/>
</dbReference>
<comment type="catalytic activity">
    <reaction evidence="8">
        <text>ATP + H2O = ADP + phosphate + H(+)</text>
        <dbReference type="Rhea" id="RHEA:13065"/>
        <dbReference type="ChEBI" id="CHEBI:15377"/>
        <dbReference type="ChEBI" id="CHEBI:15378"/>
        <dbReference type="ChEBI" id="CHEBI:30616"/>
        <dbReference type="ChEBI" id="CHEBI:43474"/>
        <dbReference type="ChEBI" id="CHEBI:456216"/>
        <dbReference type="EC" id="3.6.4.13"/>
    </reaction>
</comment>
<dbReference type="FunFam" id="3.40.50.300:FF:000637">
    <property type="entry name" value="ATP-dependent RNA helicase DHX37/DHR1"/>
    <property type="match status" value="1"/>
</dbReference>
<dbReference type="InterPro" id="IPR056371">
    <property type="entry name" value="DHX37-like_C"/>
</dbReference>
<evidence type="ECO:0000256" key="6">
    <source>
        <dbReference type="ARBA" id="ARBA00022806"/>
    </source>
</evidence>
<feature type="compositionally biased region" description="Polar residues" evidence="9">
    <location>
        <begin position="11"/>
        <end position="25"/>
    </location>
</feature>
<dbReference type="SMART" id="SM00490">
    <property type="entry name" value="HELICc"/>
    <property type="match status" value="1"/>
</dbReference>
<dbReference type="InterPro" id="IPR014001">
    <property type="entry name" value="Helicase_ATP-bd"/>
</dbReference>
<reference evidence="12" key="1">
    <citation type="submission" date="2020-04" db="EMBL/GenBank/DDBJ databases">
        <authorList>
            <person name="Neveu A P."/>
        </authorList>
    </citation>
    <scope>NUCLEOTIDE SEQUENCE</scope>
    <source>
        <tissue evidence="12">Whole embryo</tissue>
    </source>
</reference>
<dbReference type="Pfam" id="PF07717">
    <property type="entry name" value="OB_NTP_bind"/>
    <property type="match status" value="1"/>
</dbReference>
<evidence type="ECO:0000256" key="9">
    <source>
        <dbReference type="SAM" id="MobiDB-lite"/>
    </source>
</evidence>
<dbReference type="CDD" id="cd17982">
    <property type="entry name" value="DEXHc_DHX37"/>
    <property type="match status" value="1"/>
</dbReference>
<feature type="compositionally biased region" description="Basic and acidic residues" evidence="9">
    <location>
        <begin position="145"/>
        <end position="155"/>
    </location>
</feature>
<dbReference type="InterPro" id="IPR048333">
    <property type="entry name" value="HA2_WH"/>
</dbReference>
<dbReference type="PANTHER" id="PTHR18934">
    <property type="entry name" value="ATP-DEPENDENT RNA HELICASE"/>
    <property type="match status" value="1"/>
</dbReference>
<keyword evidence="5" id="KW-0378">Hydrolase</keyword>
<dbReference type="InterPro" id="IPR007502">
    <property type="entry name" value="Helicase-assoc_dom"/>
</dbReference>
<dbReference type="InterPro" id="IPR003593">
    <property type="entry name" value="AAA+_ATPase"/>
</dbReference>
<protein>
    <recommendedName>
        <fullName evidence="3">Activating signal cointegrator 1 complex subunit 3</fullName>
        <ecNumber evidence="2">3.6.4.13</ecNumber>
    </recommendedName>
</protein>
<evidence type="ECO:0000256" key="4">
    <source>
        <dbReference type="ARBA" id="ARBA00022741"/>
    </source>
</evidence>
<evidence type="ECO:0000256" key="3">
    <source>
        <dbReference type="ARBA" id="ARBA00014590"/>
    </source>
</evidence>
<dbReference type="Gene3D" id="1.20.120.1080">
    <property type="match status" value="1"/>
</dbReference>
<dbReference type="Pfam" id="PF23362">
    <property type="entry name" value="DHX37_C"/>
    <property type="match status" value="1"/>
</dbReference>
<sequence>MGRSRRKYGQDFTQQDSSLGDTNQLIIPLKSTKSRKMTNTGPLPKKLSKKQRKKLEKVLESKKKKEKRSDLLVSLSQVQVETSELAMLDSVAHMGTKNAKLSVLSKRPLPADLRNAIQSQSNNPNIASGIKGWSGRRKRRKKEKKSGPKKEKEVMETSDSEQSEVSNENDVSEVSDIESESDIVSENEQHLDQNDNKVVEEKSTIADSSVIQEKVILNQNAENPKDIKPPKSEPVTYIQLDRTQEIQESRLELPILAEEQAIMEAIKENNTVIICGETGSGKTTQVPQFLYEAGYCNGGMIGITEPRRVAAVSMSKRVATEMNLPSSKVSYHIRYDNNVTKDTRIKFMTEGILTREMKADFLLSKYSVIILDEAHERTANTDVLIGLLSRIVPLRKKKDNPLKLIIMSATLRIEDFTENRNLFKISPPLLKIDVRQFPVTVHFNKKTPFSEDKNQCPYLNEAYKKICKIHRTLPSGGLLVFVTGKQEVHALMRKLNNTFPTKQVLKSQDKVAGESGNKMPEINLDDYKTETLDTSIDDDFDVEDIPGGKHLISDDEDNSDSEIHLDDSAYTSECDSTLPLHVLPLYSLLTPARQKLVFEPPPEGCRLCVIATNVAETSLTIPGVKYVVDTGKVKKKMYDKTTGISSFQVTWVSKASANQRAGRAGRTEPGHAYRLYSSAVFQDFDDFDLPEISTKPVAGLVLQMKSMHIDRVVNFPFPTPPPLVALESAEKLLIALGAVNQPPPAPTLRATNKSRNSGKITELGKLMSSFPVHPRFAKMIAMAIERRSKSNVIAYVITIVASLTVRELFFAPLASECEASDKDKVRQIRARLQHLKALWSSVGGGAERKALGDLMVLLGAVGAAEYSGASPSYCASHCIRPKALLEIRKLRAQLTNTINYVITDCDVCIDPKMQPPTDDQVRLLRQITVAAFGDHVARLIPKNPDVPASEAKKMRGAYQCLLMDEPVFIHPESVLSRDPLPAYVTFQEIVEMDGGKHPYMRDIVAVEPEWLASFCPNYCTFSKPLSSMEPTFERVTGDVRCHVTATYGRLAWQLGEVEISFPPGLERYRWFARFLLEGQIVTSLKRFVTSLLSRPATMVKTWANLQPRTETMLGALSSRGVDSKLKLLEAWKQDQTFLRKAYLEWLPQSLHQQVMASWPPING</sequence>
<dbReference type="EC" id="3.6.4.13" evidence="2"/>
<dbReference type="SMART" id="SM00847">
    <property type="entry name" value="HA2"/>
    <property type="match status" value="1"/>
</dbReference>
<gene>
    <name evidence="12" type="primary">Dhx37</name>
</gene>
<dbReference type="PROSITE" id="PS51192">
    <property type="entry name" value="HELICASE_ATP_BIND_1"/>
    <property type="match status" value="1"/>
</dbReference>
<dbReference type="CDD" id="cd18791">
    <property type="entry name" value="SF2_C_RHA"/>
    <property type="match status" value="1"/>
</dbReference>
<dbReference type="PROSITE" id="PS51194">
    <property type="entry name" value="HELICASE_CTER"/>
    <property type="match status" value="1"/>
</dbReference>
<dbReference type="Pfam" id="PF00270">
    <property type="entry name" value="DEAD"/>
    <property type="match status" value="1"/>
</dbReference>
<dbReference type="Pfam" id="PF00271">
    <property type="entry name" value="Helicase_C"/>
    <property type="match status" value="1"/>
</dbReference>
<evidence type="ECO:0000256" key="8">
    <source>
        <dbReference type="ARBA" id="ARBA00047984"/>
    </source>
</evidence>
<dbReference type="GO" id="GO:0005730">
    <property type="term" value="C:nucleolus"/>
    <property type="evidence" value="ECO:0007669"/>
    <property type="project" value="TreeGrafter"/>
</dbReference>
<evidence type="ECO:0000259" key="10">
    <source>
        <dbReference type="PROSITE" id="PS51192"/>
    </source>
</evidence>
<dbReference type="PANTHER" id="PTHR18934:SF99">
    <property type="entry name" value="ATP-DEPENDENT RNA HELICASE DHX37-RELATED"/>
    <property type="match status" value="1"/>
</dbReference>
<dbReference type="GO" id="GO:0003723">
    <property type="term" value="F:RNA binding"/>
    <property type="evidence" value="ECO:0007669"/>
    <property type="project" value="TreeGrafter"/>
</dbReference>
<feature type="compositionally biased region" description="Basic residues" evidence="9">
    <location>
        <begin position="46"/>
        <end position="55"/>
    </location>
</feature>
<dbReference type="SMART" id="SM00382">
    <property type="entry name" value="AAA"/>
    <property type="match status" value="1"/>
</dbReference>
<keyword evidence="4" id="KW-0547">Nucleotide-binding</keyword>
<feature type="compositionally biased region" description="Basic and acidic residues" evidence="9">
    <location>
        <begin position="56"/>
        <end position="70"/>
    </location>
</feature>
<evidence type="ECO:0000256" key="5">
    <source>
        <dbReference type="ARBA" id="ARBA00022801"/>
    </source>
</evidence>
<dbReference type="InterPro" id="IPR027417">
    <property type="entry name" value="P-loop_NTPase"/>
</dbReference>
<evidence type="ECO:0000256" key="2">
    <source>
        <dbReference type="ARBA" id="ARBA00012552"/>
    </source>
</evidence>
<dbReference type="Gene3D" id="3.40.50.300">
    <property type="entry name" value="P-loop containing nucleotide triphosphate hydrolases"/>
    <property type="match status" value="2"/>
</dbReference>
<name>A0A6F9DBI7_9ASCI</name>
<dbReference type="GO" id="GO:0000462">
    <property type="term" value="P:maturation of SSU-rRNA from tricistronic rRNA transcript (SSU-rRNA, 5.8S rRNA, LSU-rRNA)"/>
    <property type="evidence" value="ECO:0007669"/>
    <property type="project" value="TreeGrafter"/>
</dbReference>
<dbReference type="SUPFAM" id="SSF52540">
    <property type="entry name" value="P-loop containing nucleoside triphosphate hydrolases"/>
    <property type="match status" value="1"/>
</dbReference>
<organism evidence="12">
    <name type="scientific">Phallusia mammillata</name>
    <dbReference type="NCBI Taxonomy" id="59560"/>
    <lineage>
        <taxon>Eukaryota</taxon>
        <taxon>Metazoa</taxon>
        <taxon>Chordata</taxon>
        <taxon>Tunicata</taxon>
        <taxon>Ascidiacea</taxon>
        <taxon>Phlebobranchia</taxon>
        <taxon>Ascidiidae</taxon>
        <taxon>Phallusia</taxon>
    </lineage>
</organism>